<sequence>MPPSEEVRRFVVQPVIVTHGSSVQRHRSGQRDDAQRSGDHRPAALPRACGDEEPAETDHRQQHESEADPSSEEIEFHGTHLTFENVVPTLRPTCIDDKAGRFSSRRPG</sequence>
<evidence type="ECO:0000256" key="1">
    <source>
        <dbReference type="SAM" id="MobiDB-lite"/>
    </source>
</evidence>
<dbReference type="HOGENOM" id="CLU_2194898_0_0_11"/>
<evidence type="ECO:0000313" key="3">
    <source>
        <dbReference type="Proteomes" id="UP000008710"/>
    </source>
</evidence>
<protein>
    <submittedName>
        <fullName evidence="2">Uncharacterized protein</fullName>
    </submittedName>
</protein>
<reference evidence="3" key="1">
    <citation type="journal article" date="2006" name="Proc. Natl. Acad. Sci. U.S.A.">
        <title>The complete genome of Rhodococcus sp. RHA1 provides insights into a catabolic powerhouse.</title>
        <authorList>
            <person name="McLeod M.P."/>
            <person name="Warren R.L."/>
            <person name="Hsiao W.W.L."/>
            <person name="Araki N."/>
            <person name="Myhre M."/>
            <person name="Fernandes C."/>
            <person name="Miyazawa D."/>
            <person name="Wong W."/>
            <person name="Lillquist A.L."/>
            <person name="Wang D."/>
            <person name="Dosanjh M."/>
            <person name="Hara H."/>
            <person name="Petrescu A."/>
            <person name="Morin R.D."/>
            <person name="Yang G."/>
            <person name="Stott J.M."/>
            <person name="Schein J.E."/>
            <person name="Shin H."/>
            <person name="Smailus D."/>
            <person name="Siddiqui A.S."/>
            <person name="Marra M.A."/>
            <person name="Jones S.J.M."/>
            <person name="Holt R."/>
            <person name="Brinkman F.S.L."/>
            <person name="Miyauchi K."/>
            <person name="Fukuda M."/>
            <person name="Davies J.E."/>
            <person name="Mohn W.W."/>
            <person name="Eltis L.D."/>
        </authorList>
    </citation>
    <scope>NUCLEOTIDE SEQUENCE [LARGE SCALE GENOMIC DNA]</scope>
    <source>
        <strain evidence="3">RHA1</strain>
    </source>
</reference>
<dbReference type="EMBL" id="CP000431">
    <property type="protein sequence ID" value="ABG93918.1"/>
    <property type="molecule type" value="Genomic_DNA"/>
</dbReference>
<dbReference type="Proteomes" id="UP000008710">
    <property type="component" value="Chromosome"/>
</dbReference>
<organism evidence="2 3">
    <name type="scientific">Rhodococcus jostii (strain RHA1)</name>
    <dbReference type="NCBI Taxonomy" id="101510"/>
    <lineage>
        <taxon>Bacteria</taxon>
        <taxon>Bacillati</taxon>
        <taxon>Actinomycetota</taxon>
        <taxon>Actinomycetes</taxon>
        <taxon>Mycobacteriales</taxon>
        <taxon>Nocardiaceae</taxon>
        <taxon>Rhodococcus</taxon>
    </lineage>
</organism>
<dbReference type="AlphaFoldDB" id="Q0SEW8"/>
<feature type="region of interest" description="Disordered" evidence="1">
    <location>
        <begin position="18"/>
        <end position="73"/>
    </location>
</feature>
<accession>Q0SEW8</accession>
<proteinExistence type="predicted"/>
<dbReference type="KEGG" id="rha:RHA1_ro02111"/>
<feature type="compositionally biased region" description="Basic and acidic residues" evidence="1">
    <location>
        <begin position="29"/>
        <end position="42"/>
    </location>
</feature>
<evidence type="ECO:0000313" key="2">
    <source>
        <dbReference type="EMBL" id="ABG93918.1"/>
    </source>
</evidence>
<name>Q0SEW8_RHOJR</name>
<feature type="compositionally biased region" description="Basic and acidic residues" evidence="1">
    <location>
        <begin position="56"/>
        <end position="66"/>
    </location>
</feature>
<gene>
    <name evidence="2" type="ordered locus">RHA1_ro02111</name>
</gene>